<dbReference type="SUPFAM" id="SSF50939">
    <property type="entry name" value="Sialidases"/>
    <property type="match status" value="1"/>
</dbReference>
<dbReference type="InterPro" id="IPR023364">
    <property type="entry name" value="Trans_sialidase_dom3"/>
</dbReference>
<dbReference type="PANTHER" id="PTHR10628">
    <property type="entry name" value="SIALIDASE"/>
    <property type="match status" value="1"/>
</dbReference>
<organism evidence="5 6">
    <name type="scientific">Candidatus Eubacterium faecipullorum</name>
    <dbReference type="NCBI Taxonomy" id="2838571"/>
    <lineage>
        <taxon>Bacteria</taxon>
        <taxon>Bacillati</taxon>
        <taxon>Bacillota</taxon>
        <taxon>Clostridia</taxon>
        <taxon>Eubacteriales</taxon>
        <taxon>Eubacteriaceae</taxon>
        <taxon>Eubacterium</taxon>
    </lineage>
</organism>
<comment type="similarity">
    <text evidence="2">Belongs to the glycosyl hydrolase 33 family.</text>
</comment>
<dbReference type="GO" id="GO:0004308">
    <property type="term" value="F:exo-alpha-sialidase activity"/>
    <property type="evidence" value="ECO:0007669"/>
    <property type="project" value="UniProtKB-EC"/>
</dbReference>
<dbReference type="InterPro" id="IPR026856">
    <property type="entry name" value="Sialidase_fam"/>
</dbReference>
<comment type="catalytic activity">
    <reaction evidence="1">
        <text>Hydrolysis of alpha-(2-&gt;3)-, alpha-(2-&gt;6)-, alpha-(2-&gt;8)- glycosidic linkages of terminal sialic acid residues in oligosaccharides, glycoproteins, glycolipids, colominic acid and synthetic substrates.</text>
        <dbReference type="EC" id="3.2.1.18"/>
    </reaction>
</comment>
<dbReference type="PANTHER" id="PTHR10628:SF30">
    <property type="entry name" value="EXO-ALPHA-SIALIDASE"/>
    <property type="match status" value="1"/>
</dbReference>
<dbReference type="EMBL" id="DXGE01000016">
    <property type="protein sequence ID" value="HIW85589.1"/>
    <property type="molecule type" value="Genomic_DNA"/>
</dbReference>
<name>A0A9D1UF71_9FIRM</name>
<evidence type="ECO:0000256" key="1">
    <source>
        <dbReference type="ARBA" id="ARBA00000427"/>
    </source>
</evidence>
<dbReference type="Gene3D" id="2.120.10.10">
    <property type="match status" value="1"/>
</dbReference>
<dbReference type="EC" id="3.2.1.18" evidence="3"/>
<reference evidence="5" key="2">
    <citation type="submission" date="2021-04" db="EMBL/GenBank/DDBJ databases">
        <authorList>
            <person name="Gilroy R."/>
        </authorList>
    </citation>
    <scope>NUCLEOTIDE SEQUENCE</scope>
    <source>
        <strain evidence="5">421</strain>
    </source>
</reference>
<sequence length="435" mass="48366">MEFKTVFGPDIKGPSKFYRIPSLITAKDGVLIACADARYCSGMDNPNRIDKVIRRSFDCGKTWEDMTIAVKEHGSKKMRSSAAIDPAMVYSSKSGRVILIYSHTPAGVGIRNSKVSRGEDESGCKYINGIFAKYILRNGRLYKRNGKETPFTVDESGDVFKGGSRCGNIYTGGRFKEESTSYLMMVYSEDNGKTWSAPRSLNKMVKTEAMSFIGPGPGCGIEIKNGSYAGRIVVPVYFGTRTFPLRLSCAVIYSDDGGESWTMGETPNNTRMINGHKASCMTIGAEDMLTESQLIEQEGGRLKYFMRNHDKRHSTAVAYSDNGGESWHDYRLDDDLPQPICQMSVIKLRSTEKPSVVFINPADRNKRRNGTVRLSEDDGETFAWARQLKDGEFVYSAAAQMPNGEIGVLFEPDTACREIKFASFSVDWIKGKEAD</sequence>
<dbReference type="GO" id="GO:0006689">
    <property type="term" value="P:ganglioside catabolic process"/>
    <property type="evidence" value="ECO:0007669"/>
    <property type="project" value="TreeGrafter"/>
</dbReference>
<evidence type="ECO:0000313" key="5">
    <source>
        <dbReference type="EMBL" id="HIW85589.1"/>
    </source>
</evidence>
<dbReference type="InterPro" id="IPR036278">
    <property type="entry name" value="Sialidase_sf"/>
</dbReference>
<dbReference type="InterPro" id="IPR011040">
    <property type="entry name" value="Sialidase"/>
</dbReference>
<dbReference type="GO" id="GO:0009313">
    <property type="term" value="P:oligosaccharide catabolic process"/>
    <property type="evidence" value="ECO:0007669"/>
    <property type="project" value="TreeGrafter"/>
</dbReference>
<keyword evidence="5" id="KW-0378">Hydrolase</keyword>
<dbReference type="AlphaFoldDB" id="A0A9D1UF71"/>
<evidence type="ECO:0000259" key="4">
    <source>
        <dbReference type="Pfam" id="PF13088"/>
    </source>
</evidence>
<dbReference type="GO" id="GO:0005737">
    <property type="term" value="C:cytoplasm"/>
    <property type="evidence" value="ECO:0007669"/>
    <property type="project" value="TreeGrafter"/>
</dbReference>
<evidence type="ECO:0000313" key="6">
    <source>
        <dbReference type="Proteomes" id="UP000824205"/>
    </source>
</evidence>
<proteinExistence type="inferred from homology"/>
<reference evidence="5" key="1">
    <citation type="journal article" date="2021" name="PeerJ">
        <title>Extensive microbial diversity within the chicken gut microbiome revealed by metagenomics and culture.</title>
        <authorList>
            <person name="Gilroy R."/>
            <person name="Ravi A."/>
            <person name="Getino M."/>
            <person name="Pursley I."/>
            <person name="Horton D.L."/>
            <person name="Alikhan N.F."/>
            <person name="Baker D."/>
            <person name="Gharbi K."/>
            <person name="Hall N."/>
            <person name="Watson M."/>
            <person name="Adriaenssens E.M."/>
            <person name="Foster-Nyarko E."/>
            <person name="Jarju S."/>
            <person name="Secka A."/>
            <person name="Antonio M."/>
            <person name="Oren A."/>
            <person name="Chaudhuri R.R."/>
            <person name="La Ragione R."/>
            <person name="Hildebrand F."/>
            <person name="Pallen M.J."/>
        </authorList>
    </citation>
    <scope>NUCLEOTIDE SEQUENCE</scope>
    <source>
        <strain evidence="5">421</strain>
    </source>
</reference>
<dbReference type="CDD" id="cd15482">
    <property type="entry name" value="Sialidase_non-viral"/>
    <property type="match status" value="1"/>
</dbReference>
<evidence type="ECO:0000256" key="2">
    <source>
        <dbReference type="ARBA" id="ARBA00009348"/>
    </source>
</evidence>
<feature type="domain" description="Sialidase" evidence="4">
    <location>
        <begin position="172"/>
        <end position="408"/>
    </location>
</feature>
<dbReference type="GO" id="GO:0016020">
    <property type="term" value="C:membrane"/>
    <property type="evidence" value="ECO:0007669"/>
    <property type="project" value="TreeGrafter"/>
</dbReference>
<evidence type="ECO:0000256" key="3">
    <source>
        <dbReference type="ARBA" id="ARBA00012733"/>
    </source>
</evidence>
<accession>A0A9D1UF71</accession>
<comment type="caution">
    <text evidence="5">The sequence shown here is derived from an EMBL/GenBank/DDBJ whole genome shotgun (WGS) entry which is preliminary data.</text>
</comment>
<dbReference type="Gene3D" id="2.40.220.10">
    <property type="entry name" value="Intramolecular Trans-sialidase, Domain 3"/>
    <property type="match status" value="1"/>
</dbReference>
<gene>
    <name evidence="5" type="ORF">IAA48_03750</name>
</gene>
<protein>
    <recommendedName>
        <fullName evidence="3">exo-alpha-sialidase</fullName>
        <ecNumber evidence="3">3.2.1.18</ecNumber>
    </recommendedName>
</protein>
<dbReference type="Proteomes" id="UP000824205">
    <property type="component" value="Unassembled WGS sequence"/>
</dbReference>
<dbReference type="Pfam" id="PF13088">
    <property type="entry name" value="BNR_2"/>
    <property type="match status" value="1"/>
</dbReference>